<dbReference type="PANTHER" id="PTHR11839:SF18">
    <property type="entry name" value="NUDIX HYDROLASE DOMAIN-CONTAINING PROTEIN"/>
    <property type="match status" value="1"/>
</dbReference>
<dbReference type="PROSITE" id="PS00893">
    <property type="entry name" value="NUDIX_BOX"/>
    <property type="match status" value="1"/>
</dbReference>
<accession>A0ABS6W641</accession>
<dbReference type="Proteomes" id="UP000812844">
    <property type="component" value="Unassembled WGS sequence"/>
</dbReference>
<evidence type="ECO:0000259" key="3">
    <source>
        <dbReference type="PROSITE" id="PS51462"/>
    </source>
</evidence>
<dbReference type="RefSeq" id="WP_219079536.1">
    <property type="nucleotide sequence ID" value="NZ_JAHBBD010000001.1"/>
</dbReference>
<keyword evidence="5" id="KW-1185">Reference proteome</keyword>
<organism evidence="4 5">
    <name type="scientific">Bifidobacterium phasiani</name>
    <dbReference type="NCBI Taxonomy" id="2834431"/>
    <lineage>
        <taxon>Bacteria</taxon>
        <taxon>Bacillati</taxon>
        <taxon>Actinomycetota</taxon>
        <taxon>Actinomycetes</taxon>
        <taxon>Bifidobacteriales</taxon>
        <taxon>Bifidobacteriaceae</taxon>
        <taxon>Bifidobacterium</taxon>
    </lineage>
</organism>
<comment type="cofactor">
    <cofactor evidence="1">
        <name>Mg(2+)</name>
        <dbReference type="ChEBI" id="CHEBI:18420"/>
    </cofactor>
</comment>
<protein>
    <submittedName>
        <fullName evidence="4">NUDIX hydrolase</fullName>
    </submittedName>
</protein>
<dbReference type="PROSITE" id="PS51462">
    <property type="entry name" value="NUDIX"/>
    <property type="match status" value="1"/>
</dbReference>
<comment type="caution">
    <text evidence="4">The sequence shown here is derived from an EMBL/GenBank/DDBJ whole genome shotgun (WGS) entry which is preliminary data.</text>
</comment>
<evidence type="ECO:0000313" key="5">
    <source>
        <dbReference type="Proteomes" id="UP000812844"/>
    </source>
</evidence>
<dbReference type="InterPro" id="IPR000086">
    <property type="entry name" value="NUDIX_hydrolase_dom"/>
</dbReference>
<evidence type="ECO:0000256" key="1">
    <source>
        <dbReference type="ARBA" id="ARBA00001946"/>
    </source>
</evidence>
<dbReference type="EMBL" id="JAHBBD010000001">
    <property type="protein sequence ID" value="MBW3081847.1"/>
    <property type="molecule type" value="Genomic_DNA"/>
</dbReference>
<reference evidence="4 5" key="1">
    <citation type="submission" date="2021-05" db="EMBL/GenBank/DDBJ databases">
        <title>Phylogenetic classification of ten novel species belonging to the genus Bifidobacterium comprising B. colchicus sp. nov., B. abeli sp. nov., B. bicoloris sp. nov., B. guerezis sp. nov., B. rosaliae sp. nov., B. santillanensis sp. nov., B. argentati sp. nov., B. amazzoni sp. nov., B. pluviali sp. nov., and B. pinnaculum sp. nov.</title>
        <authorList>
            <person name="Lugli G.A."/>
            <person name="Ruiz Garcia L."/>
            <person name="Margolles A."/>
            <person name="Ventura M."/>
        </authorList>
    </citation>
    <scope>NUCLEOTIDE SEQUENCE [LARGE SCALE GENOMIC DNA]</scope>
    <source>
        <strain evidence="4 5">6T3</strain>
    </source>
</reference>
<dbReference type="Pfam" id="PF00293">
    <property type="entry name" value="NUDIX"/>
    <property type="match status" value="1"/>
</dbReference>
<sequence length="207" mass="23251">MMQEDELHGDVVDMDRPVTVLARETVYRGAVFAVEDMRIELPAADGGGIPVRRQVVRHAPCVVMLVHDTAADRYLMEREYRVGSDRYAYGIPAGLMDPGEDVLQAALRELREETGVAPADEAAMRVDMVGDYYSSEGMSDELAHIMVIHLDRWRAVPRHLDRDEHVWSAWVDWEELNAVGVTASNSIIAIQHEAMRRLREGLAAGTR</sequence>
<dbReference type="InterPro" id="IPR020084">
    <property type="entry name" value="NUDIX_hydrolase_CS"/>
</dbReference>
<name>A0ABS6W641_9BIFI</name>
<evidence type="ECO:0000256" key="2">
    <source>
        <dbReference type="ARBA" id="ARBA00022801"/>
    </source>
</evidence>
<gene>
    <name evidence="4" type="ORF">KIH73_00355</name>
</gene>
<dbReference type="PANTHER" id="PTHR11839">
    <property type="entry name" value="UDP/ADP-SUGAR PYROPHOSPHATASE"/>
    <property type="match status" value="1"/>
</dbReference>
<keyword evidence="2 4" id="KW-0378">Hydrolase</keyword>
<dbReference type="GO" id="GO:0016787">
    <property type="term" value="F:hydrolase activity"/>
    <property type="evidence" value="ECO:0007669"/>
    <property type="project" value="UniProtKB-KW"/>
</dbReference>
<proteinExistence type="predicted"/>
<evidence type="ECO:0000313" key="4">
    <source>
        <dbReference type="EMBL" id="MBW3081847.1"/>
    </source>
</evidence>
<feature type="domain" description="Nudix hydrolase" evidence="3">
    <location>
        <begin position="56"/>
        <end position="196"/>
    </location>
</feature>
<dbReference type="CDD" id="cd03424">
    <property type="entry name" value="NUDIX_ADPRase_Nudt5_UGPPase_Nudt14"/>
    <property type="match status" value="1"/>
</dbReference>